<dbReference type="OrthoDB" id="1932779at2759"/>
<dbReference type="GO" id="GO:0009507">
    <property type="term" value="C:chloroplast"/>
    <property type="evidence" value="ECO:0007669"/>
    <property type="project" value="InterPro"/>
</dbReference>
<dbReference type="GO" id="GO:0010598">
    <property type="term" value="C:NAD(P)H dehydrogenase complex (plastoquinone)"/>
    <property type="evidence" value="ECO:0007669"/>
    <property type="project" value="InterPro"/>
</dbReference>
<dbReference type="EMBL" id="RXIC02000021">
    <property type="protein sequence ID" value="KAB1218801.1"/>
    <property type="molecule type" value="Genomic_DNA"/>
</dbReference>
<dbReference type="GO" id="GO:0009773">
    <property type="term" value="P:photosynthetic electron transport in photosystem I"/>
    <property type="evidence" value="ECO:0007669"/>
    <property type="project" value="InterPro"/>
</dbReference>
<dbReference type="Proteomes" id="UP000516437">
    <property type="component" value="Chromosome 3"/>
</dbReference>
<name>A0A6A1W0T3_9ROSI</name>
<gene>
    <name evidence="2" type="ORF">CJ030_MR3G026681</name>
</gene>
<reference evidence="2 3" key="1">
    <citation type="journal article" date="2019" name="Plant Biotechnol. J.">
        <title>The red bayberry genome and genetic basis of sex determination.</title>
        <authorList>
            <person name="Jia H.M."/>
            <person name="Jia H.J."/>
            <person name="Cai Q.L."/>
            <person name="Wang Y."/>
            <person name="Zhao H.B."/>
            <person name="Yang W.F."/>
            <person name="Wang G.Y."/>
            <person name="Li Y.H."/>
            <person name="Zhan D.L."/>
            <person name="Shen Y.T."/>
            <person name="Niu Q.F."/>
            <person name="Chang L."/>
            <person name="Qiu J."/>
            <person name="Zhao L."/>
            <person name="Xie H.B."/>
            <person name="Fu W.Y."/>
            <person name="Jin J."/>
            <person name="Li X.W."/>
            <person name="Jiao Y."/>
            <person name="Zhou C.C."/>
            <person name="Tu T."/>
            <person name="Chai C.Y."/>
            <person name="Gao J.L."/>
            <person name="Fan L.J."/>
            <person name="van de Weg E."/>
            <person name="Wang J.Y."/>
            <person name="Gao Z.S."/>
        </authorList>
    </citation>
    <scope>NUCLEOTIDE SEQUENCE [LARGE SCALE GENOMIC DNA]</scope>
    <source>
        <tissue evidence="2">Leaves</tissue>
    </source>
</reference>
<dbReference type="PANTHER" id="PTHR37698">
    <property type="entry name" value="PHOTOSYNTHETIC NDH SUBUNIT OF SUBCOMPLEX B 1, CHLOROPLASTIC"/>
    <property type="match status" value="1"/>
</dbReference>
<dbReference type="InterPro" id="IPR044983">
    <property type="entry name" value="PNSB1"/>
</dbReference>
<dbReference type="Gene3D" id="3.40.50.2000">
    <property type="entry name" value="Glycogen Phosphorylase B"/>
    <property type="match status" value="2"/>
</dbReference>
<feature type="region of interest" description="Disordered" evidence="1">
    <location>
        <begin position="14"/>
        <end position="51"/>
    </location>
</feature>
<feature type="compositionally biased region" description="Acidic residues" evidence="1">
    <location>
        <begin position="18"/>
        <end position="27"/>
    </location>
</feature>
<evidence type="ECO:0008006" key="4">
    <source>
        <dbReference type="Google" id="ProtNLM"/>
    </source>
</evidence>
<dbReference type="AlphaFoldDB" id="A0A6A1W0T3"/>
<evidence type="ECO:0000313" key="3">
    <source>
        <dbReference type="Proteomes" id="UP000516437"/>
    </source>
</evidence>
<sequence>MRPNLLTHAKKKNSWLDPFDDGEDPDMEYGSLFADGKQEEDPRPPDNPNNPYGFLKFPAGYNVEIASLALKVRGDVRRCCCLVAGGVYENLLFFPTIQLIKDRYPGVQVDVVASARGKQTYELNKNVRWANVYDPDDDYPEPAEYTDMVGLLKGRYYDMVLSTRLAGLGHAAFLFMTTARDRVSYVYPNVNAAGAGLLLSQTFEPESMNLSEGGYNMYHQMLDWLRKPFRNVPRHSVPPLRVAISRKLKEVVEAKYRNSGAERGRYIVIHGIESDSKASMQSRGDTDSLLPIEVWANISDAIRGLRPIFVIPHEKERENVEEIVGDDVGIVFITTPGQLAALINDSAGVVATNTAAIQLANARKKPCIGLFCSEEKGKLFVPNAEEEKCVIISSKTGRLIDIDIQAVKRALQIFEVSLALV</sequence>
<dbReference type="SUPFAM" id="SSF53756">
    <property type="entry name" value="UDP-Glycosyltransferase/glycogen phosphorylase"/>
    <property type="match status" value="1"/>
</dbReference>
<keyword evidence="3" id="KW-1185">Reference proteome</keyword>
<proteinExistence type="predicted"/>
<organism evidence="2 3">
    <name type="scientific">Morella rubra</name>
    <name type="common">Chinese bayberry</name>
    <dbReference type="NCBI Taxonomy" id="262757"/>
    <lineage>
        <taxon>Eukaryota</taxon>
        <taxon>Viridiplantae</taxon>
        <taxon>Streptophyta</taxon>
        <taxon>Embryophyta</taxon>
        <taxon>Tracheophyta</taxon>
        <taxon>Spermatophyta</taxon>
        <taxon>Magnoliopsida</taxon>
        <taxon>eudicotyledons</taxon>
        <taxon>Gunneridae</taxon>
        <taxon>Pentapetalae</taxon>
        <taxon>rosids</taxon>
        <taxon>fabids</taxon>
        <taxon>Fagales</taxon>
        <taxon>Myricaceae</taxon>
        <taxon>Morella</taxon>
    </lineage>
</organism>
<evidence type="ECO:0000256" key="1">
    <source>
        <dbReference type="SAM" id="MobiDB-lite"/>
    </source>
</evidence>
<protein>
    <recommendedName>
        <fullName evidence="4">Photosynthetic NDH subunit of subcomplex B 1, chloroplastic</fullName>
    </recommendedName>
</protein>
<dbReference type="PANTHER" id="PTHR37698:SF1">
    <property type="entry name" value="PHOTOSYNTHETIC NDH SUBUNIT OF SUBCOMPLEX B 1, CHLOROPLASTIC"/>
    <property type="match status" value="1"/>
</dbReference>
<evidence type="ECO:0000313" key="2">
    <source>
        <dbReference type="EMBL" id="KAB1218801.1"/>
    </source>
</evidence>
<accession>A0A6A1W0T3</accession>
<comment type="caution">
    <text evidence="2">The sequence shown here is derived from an EMBL/GenBank/DDBJ whole genome shotgun (WGS) entry which is preliminary data.</text>
</comment>